<dbReference type="InterPro" id="IPR033248">
    <property type="entry name" value="Transketolase_C"/>
</dbReference>
<dbReference type="InterPro" id="IPR029061">
    <property type="entry name" value="THDP-binding"/>
</dbReference>
<dbReference type="GO" id="GO:0004802">
    <property type="term" value="F:transketolase activity"/>
    <property type="evidence" value="ECO:0007669"/>
    <property type="project" value="UniProtKB-EC"/>
</dbReference>
<dbReference type="Gene3D" id="3.40.50.970">
    <property type="match status" value="2"/>
</dbReference>
<dbReference type="EC" id="2.2.1.1" evidence="13"/>
<evidence type="ECO:0000256" key="7">
    <source>
        <dbReference type="ARBA" id="ARBA00022679"/>
    </source>
</evidence>
<comment type="cofactor">
    <cofactor evidence="1">
        <name>Ca(2+)</name>
        <dbReference type="ChEBI" id="CHEBI:29108"/>
    </cofactor>
</comment>
<dbReference type="CDD" id="cd07033">
    <property type="entry name" value="TPP_PYR_DXS_TK_like"/>
    <property type="match status" value="1"/>
</dbReference>
<comment type="caution">
    <text evidence="13">The sequence shown here is derived from an EMBL/GenBank/DDBJ whole genome shotgun (WGS) entry which is preliminary data.</text>
</comment>
<dbReference type="CDD" id="cd02012">
    <property type="entry name" value="TPP_TK"/>
    <property type="match status" value="1"/>
</dbReference>
<dbReference type="Pfam" id="PF02779">
    <property type="entry name" value="Transket_pyr"/>
    <property type="match status" value="1"/>
</dbReference>
<keyword evidence="11" id="KW-0786">Thiamine pyrophosphate</keyword>
<dbReference type="NCBIfam" id="NF004559">
    <property type="entry name" value="PRK05899.2-5"/>
    <property type="match status" value="1"/>
</dbReference>
<organism evidence="13 14">
    <name type="scientific">Aerophobetes bacterium</name>
    <dbReference type="NCBI Taxonomy" id="2030807"/>
    <lineage>
        <taxon>Bacteria</taxon>
        <taxon>Candidatus Aerophobota</taxon>
    </lineage>
</organism>
<dbReference type="AlphaFoldDB" id="A0A523W3B0"/>
<evidence type="ECO:0000259" key="12">
    <source>
        <dbReference type="SMART" id="SM00861"/>
    </source>
</evidence>
<keyword evidence="10" id="KW-0460">Magnesium</keyword>
<evidence type="ECO:0000256" key="1">
    <source>
        <dbReference type="ARBA" id="ARBA00001913"/>
    </source>
</evidence>
<dbReference type="Pfam" id="PF00456">
    <property type="entry name" value="Transketolase_N"/>
    <property type="match status" value="1"/>
</dbReference>
<evidence type="ECO:0000256" key="2">
    <source>
        <dbReference type="ARBA" id="ARBA00001936"/>
    </source>
</evidence>
<evidence type="ECO:0000256" key="8">
    <source>
        <dbReference type="ARBA" id="ARBA00022723"/>
    </source>
</evidence>
<evidence type="ECO:0000256" key="6">
    <source>
        <dbReference type="ARBA" id="ARBA00011738"/>
    </source>
</evidence>
<dbReference type="GO" id="GO:0046872">
    <property type="term" value="F:metal ion binding"/>
    <property type="evidence" value="ECO:0007669"/>
    <property type="project" value="UniProtKB-KW"/>
</dbReference>
<dbReference type="InterPro" id="IPR005474">
    <property type="entry name" value="Transketolase_N"/>
</dbReference>
<evidence type="ECO:0000256" key="3">
    <source>
        <dbReference type="ARBA" id="ARBA00001946"/>
    </source>
</evidence>
<comment type="cofactor">
    <cofactor evidence="2">
        <name>Mn(2+)</name>
        <dbReference type="ChEBI" id="CHEBI:29035"/>
    </cofactor>
</comment>
<evidence type="ECO:0000256" key="9">
    <source>
        <dbReference type="ARBA" id="ARBA00022837"/>
    </source>
</evidence>
<sequence>MPIMNSKTGEVRRNYTTEELVEKAKEMRAYNMIALTAAGSGHTGGTLSIMDIAAALYLKKIRHDPENPDWEDRDRVFWSAGHKAPALYVALGEAGYFPVEEVVKLRKLGSGFEGHPNRLKLPGVELSSGSLGQGLGVAIGCALRAKLEKKNFRVYCINGDGELDEGSIWEGAMCAAHYKLDNLVAIVDRNDLQIDGSTEEVMKLEPLGDKWRAFGWNVVQIDGHNMAEILTCLDEAEKTKQKPTVMIARTTKGKGVSFAEDMVGYHGISPKDGRSGEESLDRALEDIGDSKFTKEKVDGLLEIAENCQKDIDKKIEASMPKFRKNYWWNSGDSMRAEMNATRNGFGKALEKLGSDERVVAHGADITSSIRMSDFYMNHAKRKNRFFSIGIAEANMALVASGLAKEGKIAFIGSYGVFVTGRNWDQLRTTVCYNNFNVKIADAHAGISVGPDGATHQALEEISNMYYLPNMHIAVPCDAVETEKATQVIAFLAGPAVVRYAREATPIVTTKDTPYQFGVANVIRYRGEEKDFVEAFETKLSTDYESENEDLGIIACGLIVPEAMRAACILKEEYRLETRILDVHTVKPIDKRAMVKAADELGVILTAEEHQVGGFGNIVAGVIGQGKRYGVPLLMDMVGVQDKFGESGGPWELMKVFGLTGEHIAERAKKLFDRKAEG</sequence>
<evidence type="ECO:0000313" key="13">
    <source>
        <dbReference type="EMBL" id="TET61497.1"/>
    </source>
</evidence>
<dbReference type="Pfam" id="PF02780">
    <property type="entry name" value="Transketolase_C"/>
    <property type="match status" value="1"/>
</dbReference>
<dbReference type="InterPro" id="IPR051424">
    <property type="entry name" value="Transketolase-like"/>
</dbReference>
<dbReference type="GO" id="GO:0030976">
    <property type="term" value="F:thiamine pyrophosphate binding"/>
    <property type="evidence" value="ECO:0007669"/>
    <property type="project" value="TreeGrafter"/>
</dbReference>
<accession>A0A523W3B0</accession>
<comment type="cofactor">
    <cofactor evidence="3">
        <name>Mg(2+)</name>
        <dbReference type="ChEBI" id="CHEBI:18420"/>
    </cofactor>
</comment>
<dbReference type="PANTHER" id="PTHR43195:SF1">
    <property type="entry name" value="FI06132P-RELATED"/>
    <property type="match status" value="1"/>
</dbReference>
<protein>
    <submittedName>
        <fullName evidence="13">Transketolase</fullName>
        <ecNumber evidence="13">2.2.1.1</ecNumber>
    </submittedName>
</protein>
<evidence type="ECO:0000256" key="11">
    <source>
        <dbReference type="ARBA" id="ARBA00023052"/>
    </source>
</evidence>
<dbReference type="Gene3D" id="3.40.50.920">
    <property type="match status" value="1"/>
</dbReference>
<gene>
    <name evidence="13" type="ORF">E3J48_05540</name>
</gene>
<dbReference type="SMART" id="SM00861">
    <property type="entry name" value="Transket_pyr"/>
    <property type="match status" value="1"/>
</dbReference>
<feature type="domain" description="Transketolase-like pyrimidine-binding" evidence="12">
    <location>
        <begin position="339"/>
        <end position="506"/>
    </location>
</feature>
<dbReference type="PANTHER" id="PTHR43195">
    <property type="entry name" value="TRANSKETOLASE"/>
    <property type="match status" value="1"/>
</dbReference>
<dbReference type="EMBL" id="SOIZ01000243">
    <property type="protein sequence ID" value="TET61497.1"/>
    <property type="molecule type" value="Genomic_DNA"/>
</dbReference>
<keyword evidence="9" id="KW-0106">Calcium</keyword>
<dbReference type="InterPro" id="IPR005475">
    <property type="entry name" value="Transketolase-like_Pyr-bd"/>
</dbReference>
<evidence type="ECO:0000256" key="5">
    <source>
        <dbReference type="ARBA" id="ARBA00007131"/>
    </source>
</evidence>
<evidence type="ECO:0000256" key="10">
    <source>
        <dbReference type="ARBA" id="ARBA00022842"/>
    </source>
</evidence>
<dbReference type="Proteomes" id="UP000319130">
    <property type="component" value="Unassembled WGS sequence"/>
</dbReference>
<dbReference type="FunFam" id="3.40.50.970:FF:000129">
    <property type="entry name" value="Transketolase"/>
    <property type="match status" value="1"/>
</dbReference>
<reference evidence="13 14" key="1">
    <citation type="submission" date="2019-03" db="EMBL/GenBank/DDBJ databases">
        <title>Metabolic potential of uncultured bacteria and archaea associated with petroleum seepage in deep-sea sediments.</title>
        <authorList>
            <person name="Dong X."/>
            <person name="Hubert C."/>
        </authorList>
    </citation>
    <scope>NUCLEOTIDE SEQUENCE [LARGE SCALE GENOMIC DNA]</scope>
    <source>
        <strain evidence="13">E29_bin52</strain>
    </source>
</reference>
<name>A0A523W3B0_UNCAE</name>
<dbReference type="SUPFAM" id="SSF52518">
    <property type="entry name" value="Thiamin diphosphate-binding fold (THDP-binding)"/>
    <property type="match status" value="2"/>
</dbReference>
<evidence type="ECO:0000256" key="4">
    <source>
        <dbReference type="ARBA" id="ARBA00001964"/>
    </source>
</evidence>
<proteinExistence type="inferred from homology"/>
<evidence type="ECO:0000313" key="14">
    <source>
        <dbReference type="Proteomes" id="UP000319130"/>
    </source>
</evidence>
<comment type="subunit">
    <text evidence="6">Homodimer.</text>
</comment>
<dbReference type="GO" id="GO:0005737">
    <property type="term" value="C:cytoplasm"/>
    <property type="evidence" value="ECO:0007669"/>
    <property type="project" value="UniProtKB-ARBA"/>
</dbReference>
<comment type="cofactor">
    <cofactor evidence="4">
        <name>thiamine diphosphate</name>
        <dbReference type="ChEBI" id="CHEBI:58937"/>
    </cofactor>
</comment>
<dbReference type="InterPro" id="IPR009014">
    <property type="entry name" value="Transketo_C/PFOR_II"/>
</dbReference>
<keyword evidence="8" id="KW-0479">Metal-binding</keyword>
<comment type="similarity">
    <text evidence="5">Belongs to the transketolase family.</text>
</comment>
<dbReference type="SUPFAM" id="SSF52922">
    <property type="entry name" value="TK C-terminal domain-like"/>
    <property type="match status" value="1"/>
</dbReference>
<keyword evidence="7 13" id="KW-0808">Transferase</keyword>